<accession>A0ABW2NY39</accession>
<protein>
    <submittedName>
        <fullName evidence="3">CHAP domain-containing protein</fullName>
    </submittedName>
</protein>
<dbReference type="InterPro" id="IPR038765">
    <property type="entry name" value="Papain-like_cys_pep_sf"/>
</dbReference>
<evidence type="ECO:0000259" key="2">
    <source>
        <dbReference type="Pfam" id="PF05257"/>
    </source>
</evidence>
<proteinExistence type="predicted"/>
<evidence type="ECO:0000313" key="4">
    <source>
        <dbReference type="Proteomes" id="UP001596496"/>
    </source>
</evidence>
<sequence>MSPELQKLIDLLQTQLGYSEQAGGYTKYGDWYGKNVEFDSDYSAQPWCDMFLSWAAHRLGYEKWFGQFAYTPAHAEWFADQGAWGTTPKPGAVVFFDWGGSHVIDNIDHVGIVTSVDGDTIHTIEGNIDGQYAKAKVRDQTYVAGYGYPDKVKAQQDARVPAGKPSPVATPALKNTAAEFPMPAAMVGVPGAAGGAAGQPAAGAGALVLPVLIAVLALIVCLKTRRAAVRLAASARRSASPSPSAADPRE</sequence>
<feature type="domain" description="Peptidase C51" evidence="2">
    <location>
        <begin position="42"/>
        <end position="127"/>
    </location>
</feature>
<reference evidence="4" key="1">
    <citation type="journal article" date="2019" name="Int. J. Syst. Evol. Microbiol.">
        <title>The Global Catalogue of Microorganisms (GCM) 10K type strain sequencing project: providing services to taxonomists for standard genome sequencing and annotation.</title>
        <authorList>
            <consortium name="The Broad Institute Genomics Platform"/>
            <consortium name="The Broad Institute Genome Sequencing Center for Infectious Disease"/>
            <person name="Wu L."/>
            <person name="Ma J."/>
        </authorList>
    </citation>
    <scope>NUCLEOTIDE SEQUENCE [LARGE SCALE GENOMIC DNA]</scope>
    <source>
        <strain evidence="4">CECT 7649</strain>
    </source>
</reference>
<dbReference type="Pfam" id="PF05257">
    <property type="entry name" value="CHAP"/>
    <property type="match status" value="1"/>
</dbReference>
<dbReference type="InterPro" id="IPR007921">
    <property type="entry name" value="CHAP_dom"/>
</dbReference>
<feature type="transmembrane region" description="Helical" evidence="1">
    <location>
        <begin position="201"/>
        <end position="222"/>
    </location>
</feature>
<keyword evidence="1" id="KW-1133">Transmembrane helix</keyword>
<organism evidence="3 4">
    <name type="scientific">Sphaerisporangium rhizosphaerae</name>
    <dbReference type="NCBI Taxonomy" id="2269375"/>
    <lineage>
        <taxon>Bacteria</taxon>
        <taxon>Bacillati</taxon>
        <taxon>Actinomycetota</taxon>
        <taxon>Actinomycetes</taxon>
        <taxon>Streptosporangiales</taxon>
        <taxon>Streptosporangiaceae</taxon>
        <taxon>Sphaerisporangium</taxon>
    </lineage>
</organism>
<dbReference type="RefSeq" id="WP_380824005.1">
    <property type="nucleotide sequence ID" value="NZ_JBHTCG010000001.1"/>
</dbReference>
<evidence type="ECO:0000256" key="1">
    <source>
        <dbReference type="SAM" id="Phobius"/>
    </source>
</evidence>
<dbReference type="Proteomes" id="UP001596496">
    <property type="component" value="Unassembled WGS sequence"/>
</dbReference>
<evidence type="ECO:0000313" key="3">
    <source>
        <dbReference type="EMBL" id="MFC7381055.1"/>
    </source>
</evidence>
<keyword evidence="1" id="KW-0472">Membrane</keyword>
<dbReference type="EMBL" id="JBHTCG010000001">
    <property type="protein sequence ID" value="MFC7381055.1"/>
    <property type="molecule type" value="Genomic_DNA"/>
</dbReference>
<dbReference type="Gene3D" id="3.90.1720.10">
    <property type="entry name" value="endopeptidase domain like (from Nostoc punctiforme)"/>
    <property type="match status" value="1"/>
</dbReference>
<gene>
    <name evidence="3" type="ORF">ACFQSB_02475</name>
</gene>
<keyword evidence="1" id="KW-0812">Transmembrane</keyword>
<name>A0ABW2NY39_9ACTN</name>
<keyword evidence="4" id="KW-1185">Reference proteome</keyword>
<dbReference type="SUPFAM" id="SSF54001">
    <property type="entry name" value="Cysteine proteinases"/>
    <property type="match status" value="1"/>
</dbReference>
<comment type="caution">
    <text evidence="3">The sequence shown here is derived from an EMBL/GenBank/DDBJ whole genome shotgun (WGS) entry which is preliminary data.</text>
</comment>